<dbReference type="Proteomes" id="UP000257317">
    <property type="component" value="Unassembled WGS sequence"/>
</dbReference>
<sequence length="227" mass="24992">MKKIALTAGIKNDKLTIDRAIIDTVAKNGFLPIVLAPVSLKTMPEPQADFDALILTDGDDITPVFYNEEPLPELKTTDPHRDQYEINLIKASHEANLPILGIGRGMQILNVAFGGSLFQDIYGQNSGAGIQHLQASPLSQPAHHVNITPESRLAQIIGNHPYVNSYHHQAIKNIADNFNIVASAPDGIIEAIASNDNLMQGIQWRPDLLNNDPNQEKIFTTFFDQIK</sequence>
<dbReference type="OrthoDB" id="9813383at2"/>
<name>A0A2Z6T7N7_9LACO</name>
<dbReference type="InterPro" id="IPR029062">
    <property type="entry name" value="Class_I_gatase-like"/>
</dbReference>
<gene>
    <name evidence="1" type="ORF">LrDSM24759_12600</name>
</gene>
<dbReference type="GO" id="GO:0033969">
    <property type="term" value="F:gamma-glutamyl-gamma-aminobutyrate hydrolase activity"/>
    <property type="evidence" value="ECO:0007669"/>
    <property type="project" value="TreeGrafter"/>
</dbReference>
<proteinExistence type="predicted"/>
<dbReference type="PROSITE" id="PS51273">
    <property type="entry name" value="GATASE_TYPE_1"/>
    <property type="match status" value="1"/>
</dbReference>
<keyword evidence="2" id="KW-1185">Reference proteome</keyword>
<dbReference type="Gene3D" id="3.40.50.880">
    <property type="match status" value="1"/>
</dbReference>
<dbReference type="PANTHER" id="PTHR43235">
    <property type="entry name" value="GLUTAMINE AMIDOTRANSFERASE PB2B2.05-RELATED"/>
    <property type="match status" value="1"/>
</dbReference>
<dbReference type="GO" id="GO:0005829">
    <property type="term" value="C:cytosol"/>
    <property type="evidence" value="ECO:0007669"/>
    <property type="project" value="TreeGrafter"/>
</dbReference>
<comment type="caution">
    <text evidence="1">The sequence shown here is derived from an EMBL/GenBank/DDBJ whole genome shotgun (WGS) entry which is preliminary data.</text>
</comment>
<dbReference type="AlphaFoldDB" id="A0A2Z6T7N7"/>
<dbReference type="InterPro" id="IPR011697">
    <property type="entry name" value="Peptidase_C26"/>
</dbReference>
<protein>
    <submittedName>
        <fullName evidence="1">Glutamine amidotransferase</fullName>
    </submittedName>
</protein>
<reference evidence="2" key="1">
    <citation type="submission" date="2018-03" db="EMBL/GenBank/DDBJ databases">
        <title>New taxa in the Lactobacillus gasseri group.</title>
        <authorList>
            <person name="Tanizawa Y."/>
            <person name="Tohno M."/>
            <person name="Endo A."/>
            <person name="Arita M."/>
        </authorList>
    </citation>
    <scope>NUCLEOTIDE SEQUENCE [LARGE SCALE GENOMIC DNA]</scope>
    <source>
        <strain evidence="2">DSM 24759</strain>
    </source>
</reference>
<dbReference type="CDD" id="cd01745">
    <property type="entry name" value="GATase1_2"/>
    <property type="match status" value="1"/>
</dbReference>
<keyword evidence="1" id="KW-0808">Transferase</keyword>
<dbReference type="SUPFAM" id="SSF52317">
    <property type="entry name" value="Class I glutamine amidotransferase-like"/>
    <property type="match status" value="1"/>
</dbReference>
<dbReference type="RefSeq" id="WP_117118676.1">
    <property type="nucleotide sequence ID" value="NZ_BFBY01000011.1"/>
</dbReference>
<evidence type="ECO:0000313" key="1">
    <source>
        <dbReference type="EMBL" id="GBG05346.1"/>
    </source>
</evidence>
<evidence type="ECO:0000313" key="2">
    <source>
        <dbReference type="Proteomes" id="UP000257317"/>
    </source>
</evidence>
<dbReference type="Pfam" id="PF07722">
    <property type="entry name" value="Peptidase_C26"/>
    <property type="match status" value="1"/>
</dbReference>
<dbReference type="EMBL" id="BFBY01000011">
    <property type="protein sequence ID" value="GBG05346.1"/>
    <property type="molecule type" value="Genomic_DNA"/>
</dbReference>
<dbReference type="PANTHER" id="PTHR43235:SF1">
    <property type="entry name" value="GLUTAMINE AMIDOTRANSFERASE PB2B2.05-RELATED"/>
    <property type="match status" value="1"/>
</dbReference>
<organism evidence="1 2">
    <name type="scientific">Lactobacillus rodentium</name>
    <dbReference type="NCBI Taxonomy" id="947835"/>
    <lineage>
        <taxon>Bacteria</taxon>
        <taxon>Bacillati</taxon>
        <taxon>Bacillota</taxon>
        <taxon>Bacilli</taxon>
        <taxon>Lactobacillales</taxon>
        <taxon>Lactobacillaceae</taxon>
        <taxon>Lactobacillus</taxon>
    </lineage>
</organism>
<dbReference type="GO" id="GO:0006598">
    <property type="term" value="P:polyamine catabolic process"/>
    <property type="evidence" value="ECO:0007669"/>
    <property type="project" value="TreeGrafter"/>
</dbReference>
<dbReference type="InterPro" id="IPR044668">
    <property type="entry name" value="PuuD-like"/>
</dbReference>
<accession>A0A2Z6T7N7</accession>
<keyword evidence="1" id="KW-0315">Glutamine amidotransferase</keyword>
<dbReference type="GO" id="GO:0016740">
    <property type="term" value="F:transferase activity"/>
    <property type="evidence" value="ECO:0007669"/>
    <property type="project" value="UniProtKB-KW"/>
</dbReference>